<organism evidence="3 4">
    <name type="scientific">Endocarpon pusillum (strain Z07020 / HMAS-L-300199)</name>
    <name type="common">Lichen-forming fungus</name>
    <dbReference type="NCBI Taxonomy" id="1263415"/>
    <lineage>
        <taxon>Eukaryota</taxon>
        <taxon>Fungi</taxon>
        <taxon>Dikarya</taxon>
        <taxon>Ascomycota</taxon>
        <taxon>Pezizomycotina</taxon>
        <taxon>Eurotiomycetes</taxon>
        <taxon>Chaetothyriomycetidae</taxon>
        <taxon>Verrucariales</taxon>
        <taxon>Verrucariaceae</taxon>
        <taxon>Endocarpon</taxon>
    </lineage>
</organism>
<dbReference type="InterPro" id="IPR025676">
    <property type="entry name" value="Clr5_dom"/>
</dbReference>
<dbReference type="OrthoDB" id="4143513at2759"/>
<evidence type="ECO:0000256" key="1">
    <source>
        <dbReference type="SAM" id="MobiDB-lite"/>
    </source>
</evidence>
<evidence type="ECO:0000313" key="4">
    <source>
        <dbReference type="Proteomes" id="UP000019373"/>
    </source>
</evidence>
<dbReference type="HOGENOM" id="CLU_014626_1_0_1"/>
<feature type="domain" description="Clr5" evidence="2">
    <location>
        <begin position="10"/>
        <end position="60"/>
    </location>
</feature>
<dbReference type="Pfam" id="PF14420">
    <property type="entry name" value="Clr5"/>
    <property type="match status" value="1"/>
</dbReference>
<dbReference type="OMA" id="WKHPFCH"/>
<dbReference type="GeneID" id="19243259"/>
<dbReference type="EMBL" id="KE721125">
    <property type="protein sequence ID" value="ERF72016.1"/>
    <property type="molecule type" value="Genomic_DNA"/>
</dbReference>
<gene>
    <name evidence="3" type="ORF">EPUS_08410</name>
</gene>
<feature type="compositionally biased region" description="Polar residues" evidence="1">
    <location>
        <begin position="280"/>
        <end position="294"/>
    </location>
</feature>
<dbReference type="AlphaFoldDB" id="U1GJK7"/>
<sequence length="809" mass="91384">MPPGLSFERKWEFLKPHIERLYVHDKYKLAKVIEILQAQFGFDATEAQYKYQIKKWRLRKNIPTSKKAAMNQKYQDLSTTGMAAVIKYKGQEVDPRKLRRQAKMDTRRALLGGGAQATRSDDIAFLSPLTSSVAKLFMTWNIPYKPSKTLMGQIIDHHSPLGQSMSTPSDVSVATPYANDVASPNNALSPLSSALRKKRSVERAQLFLEGKYQQLLASMSTEEQVTMSTWLYQFWVFSFKTAKYWGRGPRDWFADLLAFGRDGADIFPVPASPHTPSDRVGQSPQGQPSVASGLNNIGVGSKPSLLCRWAIHVKPQSYQELPDPPLLEHRAMDPADPETYQPWPEQWMASSYSEKLRNALESNDFSNIPTDQLPAAIPEALKMAKRDPSELSAQSLGFAIMSGNEFMVEKLLESYSAPHLEIAFREIDVFHLATSYLKGSTICCDLLNTISMFRPLRQHYTNEQGHTVLDNLMITILKGHTSCTPGQVDNAFKGQVRFSGEEVDICGRWDADSDCIRELLAKGIHRIPFQWKHKFCHTSVQTICHSIVTIWGATHAPDINTHSGLFIKRCLKSHCGLKMQMTPLHTLVLIMWQLSSYGCEGEDLFGAVAVLLCLLRNGSDPCLQSTLSIMSLLGNSPSENSNNEADPCEHKPLDPLELANAIYSLKCTEWTEKVRLGWQTFSEILLYSQQILLSREEDEWAPLEEGDADLYFCDYYKHDDHKIFNANTGRLGKLWSAINTELVTYRRLHVGDPWLSANINLEGVAETNKEMGDVEDSGITEESPQDEDMYGVEQTLHNGEWQDDMDLRW</sequence>
<proteinExistence type="predicted"/>
<dbReference type="PANTHER" id="PTHR38788:SF3">
    <property type="entry name" value="CLR5 DOMAIN-CONTAINING PROTEIN"/>
    <property type="match status" value="1"/>
</dbReference>
<dbReference type="RefSeq" id="XP_007802327.1">
    <property type="nucleotide sequence ID" value="XM_007804136.1"/>
</dbReference>
<protein>
    <recommendedName>
        <fullName evidence="2">Clr5 domain-containing protein</fullName>
    </recommendedName>
</protein>
<dbReference type="Proteomes" id="UP000019373">
    <property type="component" value="Unassembled WGS sequence"/>
</dbReference>
<keyword evidence="4" id="KW-1185">Reference proteome</keyword>
<accession>U1GJK7</accession>
<dbReference type="eggNOG" id="ENOG502SKXW">
    <property type="taxonomic scope" value="Eukaryota"/>
</dbReference>
<name>U1GJK7_ENDPU</name>
<dbReference type="PANTHER" id="PTHR38788">
    <property type="entry name" value="CLR5 DOMAIN-CONTAINING PROTEIN"/>
    <property type="match status" value="1"/>
</dbReference>
<feature type="region of interest" description="Disordered" evidence="1">
    <location>
        <begin position="270"/>
        <end position="294"/>
    </location>
</feature>
<evidence type="ECO:0000313" key="3">
    <source>
        <dbReference type="EMBL" id="ERF72016.1"/>
    </source>
</evidence>
<reference evidence="4" key="1">
    <citation type="journal article" date="2014" name="BMC Genomics">
        <title>Genome characteristics reveal the impact of lichenization on lichen-forming fungus Endocarpon pusillum Hedwig (Verrucariales, Ascomycota).</title>
        <authorList>
            <person name="Wang Y.-Y."/>
            <person name="Liu B."/>
            <person name="Zhang X.-Y."/>
            <person name="Zhou Q.-M."/>
            <person name="Zhang T."/>
            <person name="Li H."/>
            <person name="Yu Y.-F."/>
            <person name="Zhang X.-L."/>
            <person name="Hao X.-Y."/>
            <person name="Wang M."/>
            <person name="Wang L."/>
            <person name="Wei J.-C."/>
        </authorList>
    </citation>
    <scope>NUCLEOTIDE SEQUENCE [LARGE SCALE GENOMIC DNA]</scope>
    <source>
        <strain evidence="4">Z07020 / HMAS-L-300199</strain>
    </source>
</reference>
<evidence type="ECO:0000259" key="2">
    <source>
        <dbReference type="Pfam" id="PF14420"/>
    </source>
</evidence>